<reference evidence="7 8" key="2">
    <citation type="journal article" date="2015" name="J. Bacteriol.">
        <title>Genomic, proteomic, and biochemical analysis of the organohalide respiratory pathway in Desulfitobacterium dehalogenans.</title>
        <authorList>
            <person name="Kruse T."/>
            <person name="van de Pas B.A."/>
            <person name="Atteia A."/>
            <person name="Krab K."/>
            <person name="Hagen W.R."/>
            <person name="Goodwin L."/>
            <person name="Chain P."/>
            <person name="Boeren S."/>
            <person name="Maphosa F."/>
            <person name="Schraa G."/>
            <person name="de Vos W.M."/>
            <person name="van der Oost J."/>
            <person name="Smidt H."/>
            <person name="Stams A.J."/>
        </authorList>
    </citation>
    <scope>NUCLEOTIDE SEQUENCE [LARGE SCALE GENOMIC DNA]</scope>
    <source>
        <strain evidence="8">ATCC 51507 / DSM 9161 / JW/IU-DC1</strain>
    </source>
</reference>
<dbReference type="PROSITE" id="PS01131">
    <property type="entry name" value="RRNA_A_DIMETH"/>
    <property type="match status" value="1"/>
</dbReference>
<evidence type="ECO:0000256" key="6">
    <source>
        <dbReference type="ARBA" id="ARBA00029941"/>
    </source>
</evidence>
<sequence>MEKLVFLKQYFKKPRTVGAILPSSKYLADKMIEGLDFENAKYIVELGPGTGIFTENIVRNRKADTVIMLFEYDYNFCKILRDKYKNEPNLYIINDSAEYMGNYLSEYNIPYVDYIVSGLPFASLSSNVSSKILSEAQNLLGNNGKFITFQYTLLKKKFIKQYFNKIAVSWELRNIPPAYVFCCRRHI</sequence>
<dbReference type="KEGG" id="ddh:Desde_1914"/>
<dbReference type="EMBL" id="CP003348">
    <property type="protein sequence ID" value="AFM00304.1"/>
    <property type="molecule type" value="Genomic_DNA"/>
</dbReference>
<proteinExistence type="predicted"/>
<name>I4A8L9_DESDJ</name>
<accession>I4A8L9</accession>
<dbReference type="Pfam" id="PF00398">
    <property type="entry name" value="RrnaAD"/>
    <property type="match status" value="1"/>
</dbReference>
<evidence type="ECO:0000256" key="1">
    <source>
        <dbReference type="ARBA" id="ARBA00016505"/>
    </source>
</evidence>
<gene>
    <name evidence="7" type="ordered locus">Desde_1914</name>
</gene>
<evidence type="ECO:0000256" key="2">
    <source>
        <dbReference type="ARBA" id="ARBA00022603"/>
    </source>
</evidence>
<protein>
    <recommendedName>
        <fullName evidence="1">rRNA adenine N-6-methyltransferase</fullName>
    </recommendedName>
    <alternativeName>
        <fullName evidence="6">Macrolide-lincosamide-streptogramin B resistance protein</fullName>
    </alternativeName>
</protein>
<keyword evidence="2 7" id="KW-0489">Methyltransferase</keyword>
<dbReference type="GO" id="GO:0000179">
    <property type="term" value="F:rRNA (adenine-N6,N6-)-dimethyltransferase activity"/>
    <property type="evidence" value="ECO:0007669"/>
    <property type="project" value="InterPro"/>
</dbReference>
<evidence type="ECO:0000256" key="3">
    <source>
        <dbReference type="ARBA" id="ARBA00022679"/>
    </source>
</evidence>
<organism evidence="7 8">
    <name type="scientific">Desulfitobacterium dehalogenans (strain ATCC 51507 / DSM 9161 / JW/IU-DC1)</name>
    <dbReference type="NCBI Taxonomy" id="756499"/>
    <lineage>
        <taxon>Bacteria</taxon>
        <taxon>Bacillati</taxon>
        <taxon>Bacillota</taxon>
        <taxon>Clostridia</taxon>
        <taxon>Eubacteriales</taxon>
        <taxon>Desulfitobacteriaceae</taxon>
        <taxon>Desulfitobacterium</taxon>
    </lineage>
</organism>
<keyword evidence="4" id="KW-0949">S-adenosyl-L-methionine</keyword>
<evidence type="ECO:0000256" key="4">
    <source>
        <dbReference type="ARBA" id="ARBA00022691"/>
    </source>
</evidence>
<dbReference type="InterPro" id="IPR029063">
    <property type="entry name" value="SAM-dependent_MTases_sf"/>
</dbReference>
<dbReference type="CDD" id="cd02440">
    <property type="entry name" value="AdoMet_MTases"/>
    <property type="match status" value="1"/>
</dbReference>
<keyword evidence="5" id="KW-0694">RNA-binding</keyword>
<dbReference type="Proteomes" id="UP000006053">
    <property type="component" value="Chromosome"/>
</dbReference>
<dbReference type="GO" id="GO:0003723">
    <property type="term" value="F:RNA binding"/>
    <property type="evidence" value="ECO:0007669"/>
    <property type="project" value="UniProtKB-KW"/>
</dbReference>
<dbReference type="RefSeq" id="WP_014793792.1">
    <property type="nucleotide sequence ID" value="NC_018017.1"/>
</dbReference>
<dbReference type="STRING" id="756499.Desde_1914"/>
<dbReference type="AlphaFoldDB" id="I4A8L9"/>
<dbReference type="Gene3D" id="3.40.50.150">
    <property type="entry name" value="Vaccinia Virus protein VP39"/>
    <property type="match status" value="1"/>
</dbReference>
<dbReference type="InterPro" id="IPR001737">
    <property type="entry name" value="KsgA/Erm"/>
</dbReference>
<dbReference type="SUPFAM" id="SSF53335">
    <property type="entry name" value="S-adenosyl-L-methionine-dependent methyltransferases"/>
    <property type="match status" value="1"/>
</dbReference>
<dbReference type="HOGENOM" id="CLU_085338_2_0_9"/>
<dbReference type="OrthoDB" id="9805585at2"/>
<keyword evidence="3 7" id="KW-0808">Transferase</keyword>
<evidence type="ECO:0000313" key="8">
    <source>
        <dbReference type="Proteomes" id="UP000006053"/>
    </source>
</evidence>
<reference evidence="8" key="1">
    <citation type="submission" date="2012-06" db="EMBL/GenBank/DDBJ databases">
        <title>Complete sequence of Desulfitobacterium dehalogenans ATCC 51507.</title>
        <authorList>
            <person name="Lucas S."/>
            <person name="Han J."/>
            <person name="Lapidus A."/>
            <person name="Cheng J.-F."/>
            <person name="Goodwin L."/>
            <person name="Pitluck S."/>
            <person name="Peters L."/>
            <person name="Ovchinnikova G."/>
            <person name="Teshima H."/>
            <person name="Detter J.C."/>
            <person name="Han C."/>
            <person name="Tapia R."/>
            <person name="Land M."/>
            <person name="Hauser L."/>
            <person name="Kyrpides N."/>
            <person name="Ivanova N."/>
            <person name="Pagani I."/>
            <person name="Kruse T."/>
            <person name="de Vos W.M."/>
            <person name="Smidt H."/>
            <person name="Woyke T."/>
        </authorList>
    </citation>
    <scope>NUCLEOTIDE SEQUENCE [LARGE SCALE GENOMIC DNA]</scope>
    <source>
        <strain evidence="8">ATCC 51507 / DSM 9161 / JW/IU-DC1</strain>
    </source>
</reference>
<keyword evidence="8" id="KW-1185">Reference proteome</keyword>
<evidence type="ECO:0000256" key="5">
    <source>
        <dbReference type="ARBA" id="ARBA00022884"/>
    </source>
</evidence>
<evidence type="ECO:0000313" key="7">
    <source>
        <dbReference type="EMBL" id="AFM00304.1"/>
    </source>
</evidence>
<dbReference type="InterPro" id="IPR020596">
    <property type="entry name" value="rRNA_Ade_Mease_Trfase_CS"/>
</dbReference>
<dbReference type="eggNOG" id="COG3963">
    <property type="taxonomic scope" value="Bacteria"/>
</dbReference>